<sequence length="18" mass="2156">MMFRPFKTTDKSLLTILL</sequence>
<dbReference type="AlphaFoldDB" id="A0A0E9VFP5"/>
<dbReference type="EMBL" id="GBXM01031675">
    <property type="protein sequence ID" value="JAH76902.1"/>
    <property type="molecule type" value="Transcribed_RNA"/>
</dbReference>
<accession>A0A0E9VFP5</accession>
<proteinExistence type="predicted"/>
<reference evidence="1" key="1">
    <citation type="submission" date="2014-11" db="EMBL/GenBank/DDBJ databases">
        <authorList>
            <person name="Amaro Gonzalez C."/>
        </authorList>
    </citation>
    <scope>NUCLEOTIDE SEQUENCE</scope>
</reference>
<reference evidence="1" key="2">
    <citation type="journal article" date="2015" name="Fish Shellfish Immunol.">
        <title>Early steps in the European eel (Anguilla anguilla)-Vibrio vulnificus interaction in the gills: Role of the RtxA13 toxin.</title>
        <authorList>
            <person name="Callol A."/>
            <person name="Pajuelo D."/>
            <person name="Ebbesson L."/>
            <person name="Teles M."/>
            <person name="MacKenzie S."/>
            <person name="Amaro C."/>
        </authorList>
    </citation>
    <scope>NUCLEOTIDE SEQUENCE</scope>
</reference>
<organism evidence="1">
    <name type="scientific">Anguilla anguilla</name>
    <name type="common">European freshwater eel</name>
    <name type="synonym">Muraena anguilla</name>
    <dbReference type="NCBI Taxonomy" id="7936"/>
    <lineage>
        <taxon>Eukaryota</taxon>
        <taxon>Metazoa</taxon>
        <taxon>Chordata</taxon>
        <taxon>Craniata</taxon>
        <taxon>Vertebrata</taxon>
        <taxon>Euteleostomi</taxon>
        <taxon>Actinopterygii</taxon>
        <taxon>Neopterygii</taxon>
        <taxon>Teleostei</taxon>
        <taxon>Anguilliformes</taxon>
        <taxon>Anguillidae</taxon>
        <taxon>Anguilla</taxon>
    </lineage>
</organism>
<protein>
    <submittedName>
        <fullName evidence="1">Uncharacterized protein</fullName>
    </submittedName>
</protein>
<evidence type="ECO:0000313" key="1">
    <source>
        <dbReference type="EMBL" id="JAH76902.1"/>
    </source>
</evidence>
<name>A0A0E9VFP5_ANGAN</name>